<organism evidence="1 2">
    <name type="scientific">Phaeosphaeria nodorum (strain SN15 / ATCC MYA-4574 / FGSC 10173)</name>
    <name type="common">Glume blotch fungus</name>
    <name type="synonym">Parastagonospora nodorum</name>
    <dbReference type="NCBI Taxonomy" id="321614"/>
    <lineage>
        <taxon>Eukaryota</taxon>
        <taxon>Fungi</taxon>
        <taxon>Dikarya</taxon>
        <taxon>Ascomycota</taxon>
        <taxon>Pezizomycotina</taxon>
        <taxon>Dothideomycetes</taxon>
        <taxon>Pleosporomycetidae</taxon>
        <taxon>Pleosporales</taxon>
        <taxon>Pleosporineae</taxon>
        <taxon>Phaeosphaeriaceae</taxon>
        <taxon>Parastagonospora</taxon>
    </lineage>
</organism>
<dbReference type="AlphaFoldDB" id="A0A7U2I512"/>
<gene>
    <name evidence="1" type="ORF">JI435_440210</name>
</gene>
<dbReference type="Proteomes" id="UP000663193">
    <property type="component" value="Chromosome 13"/>
</dbReference>
<accession>A0A7U2I512</accession>
<proteinExistence type="predicted"/>
<evidence type="ECO:0000313" key="1">
    <source>
        <dbReference type="EMBL" id="QRD02075.1"/>
    </source>
</evidence>
<sequence length="140" mass="15946">MSDVPVPSDHAFARHYDEDNGSWSAAATVKNSGSPRRAYRATRNAQLLCMSRTIDEDPRMAAQRSPGLRGEWCVQQMTYETDILPPFLLMPCWIRRACTYLCLSVIWPALRRMRQMTASEFRHEEVAHGVTHSSDGVFTI</sequence>
<keyword evidence="2" id="KW-1185">Reference proteome</keyword>
<protein>
    <submittedName>
        <fullName evidence="1">Uncharacterized protein</fullName>
    </submittedName>
</protein>
<reference evidence="2" key="1">
    <citation type="journal article" date="2021" name="BMC Genomics">
        <title>Chromosome-level genome assembly and manually-curated proteome of model necrotroph Parastagonospora nodorum Sn15 reveals a genome-wide trove of candidate effector homologs, and redundancy of virulence-related functions within an accessory chromosome.</title>
        <authorList>
            <person name="Bertazzoni S."/>
            <person name="Jones D.A.B."/>
            <person name="Phan H.T."/>
            <person name="Tan K.-C."/>
            <person name="Hane J.K."/>
        </authorList>
    </citation>
    <scope>NUCLEOTIDE SEQUENCE [LARGE SCALE GENOMIC DNA]</scope>
    <source>
        <strain evidence="2">SN15 / ATCC MYA-4574 / FGSC 10173)</strain>
    </source>
</reference>
<dbReference type="VEuPathDB" id="FungiDB:JI435_440210"/>
<dbReference type="EMBL" id="CP069035">
    <property type="protein sequence ID" value="QRD02075.1"/>
    <property type="molecule type" value="Genomic_DNA"/>
</dbReference>
<name>A0A7U2I512_PHANO</name>
<evidence type="ECO:0000313" key="2">
    <source>
        <dbReference type="Proteomes" id="UP000663193"/>
    </source>
</evidence>